<protein>
    <recommendedName>
        <fullName evidence="3">Lipoprotein</fullName>
    </recommendedName>
</protein>
<dbReference type="PROSITE" id="PS51257">
    <property type="entry name" value="PROKAR_LIPOPROTEIN"/>
    <property type="match status" value="1"/>
</dbReference>
<dbReference type="EMBL" id="JAUOEL010000006">
    <property type="protein sequence ID" value="MDO5976017.1"/>
    <property type="molecule type" value="Genomic_DNA"/>
</dbReference>
<reference evidence="1" key="1">
    <citation type="submission" date="2023-07" db="EMBL/GenBank/DDBJ databases">
        <title>Two novel species in the genus Flavivirga.</title>
        <authorList>
            <person name="Kwon K."/>
        </authorList>
    </citation>
    <scope>NUCLEOTIDE SEQUENCE</scope>
    <source>
        <strain evidence="1">KACC 14158</strain>
    </source>
</reference>
<accession>A0ABT8WT35</accession>
<keyword evidence="2" id="KW-1185">Reference proteome</keyword>
<proteinExistence type="predicted"/>
<dbReference type="Proteomes" id="UP001176806">
    <property type="component" value="Unassembled WGS sequence"/>
</dbReference>
<name>A0ABT8WT35_9FLAO</name>
<comment type="caution">
    <text evidence="1">The sequence shown here is derived from an EMBL/GenBank/DDBJ whole genome shotgun (WGS) entry which is preliminary data.</text>
</comment>
<sequence>MKHFFETLFITVLLFGTFQSCASEESMTKEISDEKISSSLLDIIYVIAETKNDYNLINFDCEDVYISGGFLNNQGDYYGSINIITSSWNDELMSDALEQIYLDTHIRFTKDDFYISCITPSIFFGEEYSNKNDIIAYFEDCSFEGDTKTNPEVGSIKVSDVNFNCSGTVFYHIDIINNTLFTLPVEEGIEAVEKALSLHNEINHTEYVLDDLRSSYITFTSPGGANSFLFGKTQIMDYFEGCNRDYNDCINFKYPFVVNKIDLQTDDIIPVTVTSDEDLFQQNFTDVNIAIDYPITLVTLNGSEFIVNSNNELEDALTNSADYCIDVEV</sequence>
<organism evidence="1 2">
    <name type="scientific">Flavivirga jejuensis</name>
    <dbReference type="NCBI Taxonomy" id="870487"/>
    <lineage>
        <taxon>Bacteria</taxon>
        <taxon>Pseudomonadati</taxon>
        <taxon>Bacteroidota</taxon>
        <taxon>Flavobacteriia</taxon>
        <taxon>Flavobacteriales</taxon>
        <taxon>Flavobacteriaceae</taxon>
        <taxon>Flavivirga</taxon>
    </lineage>
</organism>
<gene>
    <name evidence="1" type="ORF">Q4Q40_17600</name>
</gene>
<evidence type="ECO:0000313" key="2">
    <source>
        <dbReference type="Proteomes" id="UP001176806"/>
    </source>
</evidence>
<evidence type="ECO:0000313" key="1">
    <source>
        <dbReference type="EMBL" id="MDO5976017.1"/>
    </source>
</evidence>
<dbReference type="RefSeq" id="WP_303303264.1">
    <property type="nucleotide sequence ID" value="NZ_BAABDA010000054.1"/>
</dbReference>
<evidence type="ECO:0008006" key="3">
    <source>
        <dbReference type="Google" id="ProtNLM"/>
    </source>
</evidence>